<dbReference type="Pfam" id="PF18885">
    <property type="entry name" value="DUF5648"/>
    <property type="match status" value="1"/>
</dbReference>
<evidence type="ECO:0000259" key="2">
    <source>
        <dbReference type="Pfam" id="PF18885"/>
    </source>
</evidence>
<dbReference type="AlphaFoldDB" id="A0A8H7DQB5"/>
<evidence type="ECO:0000313" key="3">
    <source>
        <dbReference type="EMBL" id="KAF7424887.1"/>
    </source>
</evidence>
<gene>
    <name evidence="3" type="ORF">PC9H_010198</name>
</gene>
<accession>A0A8H7DQB5</accession>
<dbReference type="RefSeq" id="XP_036629081.1">
    <property type="nucleotide sequence ID" value="XM_036779692.1"/>
</dbReference>
<dbReference type="InterPro" id="IPR043708">
    <property type="entry name" value="DUF5648"/>
</dbReference>
<dbReference type="EMBL" id="JACETU010000007">
    <property type="protein sequence ID" value="KAF7424887.1"/>
    <property type="molecule type" value="Genomic_DNA"/>
</dbReference>
<evidence type="ECO:0000313" key="4">
    <source>
        <dbReference type="Proteomes" id="UP000623687"/>
    </source>
</evidence>
<dbReference type="GeneID" id="59380016"/>
<dbReference type="OrthoDB" id="9971254at2759"/>
<keyword evidence="4" id="KW-1185">Reference proteome</keyword>
<dbReference type="Proteomes" id="UP000623687">
    <property type="component" value="Unassembled WGS sequence"/>
</dbReference>
<feature type="domain" description="DUF5648" evidence="2">
    <location>
        <begin position="49"/>
        <end position="185"/>
    </location>
</feature>
<keyword evidence="1" id="KW-0732">Signal</keyword>
<reference evidence="3" key="1">
    <citation type="submission" date="2019-07" db="EMBL/GenBank/DDBJ databases">
        <authorList>
            <person name="Palmer J.M."/>
        </authorList>
    </citation>
    <scope>NUCLEOTIDE SEQUENCE</scope>
    <source>
        <strain evidence="3">PC9</strain>
    </source>
</reference>
<feature type="signal peptide" evidence="1">
    <location>
        <begin position="1"/>
        <end position="19"/>
    </location>
</feature>
<protein>
    <recommendedName>
        <fullName evidence="2">DUF5648 domain-containing protein</fullName>
    </recommendedName>
</protein>
<evidence type="ECO:0000256" key="1">
    <source>
        <dbReference type="SAM" id="SignalP"/>
    </source>
</evidence>
<proteinExistence type="predicted"/>
<sequence>MKISVGLFASALFVVQVACAPAEGNNATNVDNSDKIPVPCPDERRSVHLLRGYSPSASDNFYTTDASEMANAINNFGYIDQGYAARIYPNQERYTSPIYRLWNSHIGDHFYTTNRDEVDDYIRRHYTYENTPGFIFSTQICKSVPMYRLHNVQQTDHFYTTSAKDRFYYVQNLGYQYEGIIGYVLPV</sequence>
<name>A0A8H7DQB5_PLEOS</name>
<organism evidence="3 4">
    <name type="scientific">Pleurotus ostreatus</name>
    <name type="common">Oyster mushroom</name>
    <name type="synonym">White-rot fungus</name>
    <dbReference type="NCBI Taxonomy" id="5322"/>
    <lineage>
        <taxon>Eukaryota</taxon>
        <taxon>Fungi</taxon>
        <taxon>Dikarya</taxon>
        <taxon>Basidiomycota</taxon>
        <taxon>Agaricomycotina</taxon>
        <taxon>Agaricomycetes</taxon>
        <taxon>Agaricomycetidae</taxon>
        <taxon>Agaricales</taxon>
        <taxon>Pleurotineae</taxon>
        <taxon>Pleurotaceae</taxon>
        <taxon>Pleurotus</taxon>
    </lineage>
</organism>
<comment type="caution">
    <text evidence="3">The sequence shown here is derived from an EMBL/GenBank/DDBJ whole genome shotgun (WGS) entry which is preliminary data.</text>
</comment>
<dbReference type="VEuPathDB" id="FungiDB:PC9H_010198"/>
<feature type="chain" id="PRO_5034127203" description="DUF5648 domain-containing protein" evidence="1">
    <location>
        <begin position="20"/>
        <end position="187"/>
    </location>
</feature>